<dbReference type="Proteomes" id="UP000799421">
    <property type="component" value="Unassembled WGS sequence"/>
</dbReference>
<gene>
    <name evidence="1" type="ORF">K470DRAFT_67763</name>
</gene>
<dbReference type="AlphaFoldDB" id="A0A6A7BYW2"/>
<protein>
    <recommendedName>
        <fullName evidence="3">Arrestin C-terminal-like domain-containing protein</fullName>
    </recommendedName>
</protein>
<reference evidence="1" key="1">
    <citation type="journal article" date="2020" name="Stud. Mycol.">
        <title>101 Dothideomycetes genomes: a test case for predicting lifestyles and emergence of pathogens.</title>
        <authorList>
            <person name="Haridas S."/>
            <person name="Albert R."/>
            <person name="Binder M."/>
            <person name="Bloem J."/>
            <person name="Labutti K."/>
            <person name="Salamov A."/>
            <person name="Andreopoulos B."/>
            <person name="Baker S."/>
            <person name="Barry K."/>
            <person name="Bills G."/>
            <person name="Bluhm B."/>
            <person name="Cannon C."/>
            <person name="Castanera R."/>
            <person name="Culley D."/>
            <person name="Daum C."/>
            <person name="Ezra D."/>
            <person name="Gonzalez J."/>
            <person name="Henrissat B."/>
            <person name="Kuo A."/>
            <person name="Liang C."/>
            <person name="Lipzen A."/>
            <person name="Lutzoni F."/>
            <person name="Magnuson J."/>
            <person name="Mondo S."/>
            <person name="Nolan M."/>
            <person name="Ohm R."/>
            <person name="Pangilinan J."/>
            <person name="Park H.-J."/>
            <person name="Ramirez L."/>
            <person name="Alfaro M."/>
            <person name="Sun H."/>
            <person name="Tritt A."/>
            <person name="Yoshinaga Y."/>
            <person name="Zwiers L.-H."/>
            <person name="Turgeon B."/>
            <person name="Goodwin S."/>
            <person name="Spatafora J."/>
            <person name="Crous P."/>
            <person name="Grigoriev I."/>
        </authorList>
    </citation>
    <scope>NUCLEOTIDE SEQUENCE</scope>
    <source>
        <strain evidence="1">CBS 480.64</strain>
    </source>
</reference>
<keyword evidence="2" id="KW-1185">Reference proteome</keyword>
<dbReference type="OrthoDB" id="2333384at2759"/>
<dbReference type="Gene3D" id="2.60.40.640">
    <property type="match status" value="1"/>
</dbReference>
<organism evidence="1 2">
    <name type="scientific">Piedraia hortae CBS 480.64</name>
    <dbReference type="NCBI Taxonomy" id="1314780"/>
    <lineage>
        <taxon>Eukaryota</taxon>
        <taxon>Fungi</taxon>
        <taxon>Dikarya</taxon>
        <taxon>Ascomycota</taxon>
        <taxon>Pezizomycotina</taxon>
        <taxon>Dothideomycetes</taxon>
        <taxon>Dothideomycetidae</taxon>
        <taxon>Capnodiales</taxon>
        <taxon>Piedraiaceae</taxon>
        <taxon>Piedraia</taxon>
    </lineage>
</organism>
<dbReference type="EMBL" id="MU005980">
    <property type="protein sequence ID" value="KAF2860546.1"/>
    <property type="molecule type" value="Genomic_DNA"/>
</dbReference>
<evidence type="ECO:0008006" key="3">
    <source>
        <dbReference type="Google" id="ProtNLM"/>
    </source>
</evidence>
<evidence type="ECO:0000313" key="1">
    <source>
        <dbReference type="EMBL" id="KAF2860546.1"/>
    </source>
</evidence>
<evidence type="ECO:0000313" key="2">
    <source>
        <dbReference type="Proteomes" id="UP000799421"/>
    </source>
</evidence>
<sequence>MVKPKLEIIPETTTVIFHGHGPDTDSSGLRGIVRLILPREMIVLNPSARLIARESTRFQFETSGRSDPMEKHEIIHRESQVVLGPLGQKYPAGVVEWPFDFKIPSQLPETVEGVTRFRVKWILGGRVFCGRENWMKSEILAKGVPIRIIRVPAWTSAYAPRYLIEEKLFPCAVSYKVDASRAVAFGSSVNVFFEITPLDRSTILERVRLELHEDMMTNLTFLGGENEVTNTKAILVKETVNIPRNPLIKKNDDSRSSNGYYKLTANIKLPESVTQCRPDVDYKSIAISHTIHIWLDFSNVDGISGATLSKGSCFPIEIFFSTLSLPDETGSTCTSSSKTSRSSERTALIPRCREVPGPYDMYGDHDIIYRPPGVID</sequence>
<name>A0A6A7BYW2_9PEZI</name>
<accession>A0A6A7BYW2</accession>
<proteinExistence type="predicted"/>
<dbReference type="InterPro" id="IPR014752">
    <property type="entry name" value="Arrestin-like_C"/>
</dbReference>